<comment type="caution">
    <text evidence="6">The sequence shown here is derived from an EMBL/GenBank/DDBJ whole genome shotgun (WGS) entry which is preliminary data.</text>
</comment>
<dbReference type="InterPro" id="IPR014746">
    <property type="entry name" value="Gln_synth/guanido_kin_cat_dom"/>
</dbReference>
<accession>A0ABS9QKQ7</accession>
<dbReference type="Proteomes" id="UP001201701">
    <property type="component" value="Unassembled WGS sequence"/>
</dbReference>
<organism evidence="6 7">
    <name type="scientific">Mesorhizobium retamae</name>
    <dbReference type="NCBI Taxonomy" id="2912854"/>
    <lineage>
        <taxon>Bacteria</taxon>
        <taxon>Pseudomonadati</taxon>
        <taxon>Pseudomonadota</taxon>
        <taxon>Alphaproteobacteria</taxon>
        <taxon>Hyphomicrobiales</taxon>
        <taxon>Phyllobacteriaceae</taxon>
        <taxon>Mesorhizobium</taxon>
    </lineage>
</organism>
<proteinExistence type="inferred from homology"/>
<protein>
    <submittedName>
        <fullName evidence="6">Glutamine synthetase family protein</fullName>
    </submittedName>
</protein>
<dbReference type="PROSITE" id="PS51987">
    <property type="entry name" value="GS_CATALYTIC"/>
    <property type="match status" value="1"/>
</dbReference>
<feature type="domain" description="GS catalytic" evidence="5">
    <location>
        <begin position="118"/>
        <end position="452"/>
    </location>
</feature>
<evidence type="ECO:0000256" key="3">
    <source>
        <dbReference type="PROSITE-ProRule" id="PRU01331"/>
    </source>
</evidence>
<keyword evidence="7" id="KW-1185">Reference proteome</keyword>
<evidence type="ECO:0000256" key="1">
    <source>
        <dbReference type="ARBA" id="ARBA00001946"/>
    </source>
</evidence>
<dbReference type="Gene3D" id="3.30.590.10">
    <property type="entry name" value="Glutamine synthetase/guanido kinase, catalytic domain"/>
    <property type="match status" value="1"/>
</dbReference>
<dbReference type="Gene3D" id="3.10.20.70">
    <property type="entry name" value="Glutamine synthetase, N-terminal domain"/>
    <property type="match status" value="1"/>
</dbReference>
<dbReference type="InterPro" id="IPR008146">
    <property type="entry name" value="Gln_synth_cat_dom"/>
</dbReference>
<name>A0ABS9QKQ7_9HYPH</name>
<evidence type="ECO:0000259" key="5">
    <source>
        <dbReference type="PROSITE" id="PS51987"/>
    </source>
</evidence>
<dbReference type="PANTHER" id="PTHR43785:SF3">
    <property type="entry name" value="GS CATALYTIC DOMAIN-CONTAINING PROTEIN"/>
    <property type="match status" value="1"/>
</dbReference>
<evidence type="ECO:0000256" key="2">
    <source>
        <dbReference type="ARBA" id="ARBA00022598"/>
    </source>
</evidence>
<keyword evidence="2" id="KW-0436">Ligase</keyword>
<evidence type="ECO:0000256" key="4">
    <source>
        <dbReference type="RuleBase" id="RU000384"/>
    </source>
</evidence>
<dbReference type="PANTHER" id="PTHR43785">
    <property type="entry name" value="GAMMA-GLUTAMYLPUTRESCINE SYNTHETASE"/>
    <property type="match status" value="1"/>
</dbReference>
<gene>
    <name evidence="6" type="ORF">L4923_23550</name>
</gene>
<comment type="cofactor">
    <cofactor evidence="1">
        <name>Mg(2+)</name>
        <dbReference type="ChEBI" id="CHEBI:18420"/>
    </cofactor>
</comment>
<dbReference type="SMART" id="SM01230">
    <property type="entry name" value="Gln-synt_C"/>
    <property type="match status" value="1"/>
</dbReference>
<sequence length="452" mass="49379">MTDTANWLEQQAISEVECLVPDMNGVLRGKIVPAPKLLAAPDDAAIMLPNSAFMVAVTGQYTGAIDDESAYQDADMRLQPDLASLCLAVGTRPGQAPARAYVFCDAFAQDGTPWPSSPRQVLKSVIALYTARGWRPVMAPELEFFLTAPNPDPTLPPGAPIGVSGRAETSAAPYDLEALGEFQLVIDEIYRQAKIMSLPLDTMIHETGAGQLEINFKHGDPLRLADQVLLFKRLVRQAAREHGLAATFMAKPIAEQASSSMHLHMSVVDAETGLNLFADEDDGDTTLFSQFIGGLQTYVPQAMPLFAPNVNSFRRLKPGFSAPNNVEWARDNRTCGLRVPGSKRIGRRVENRLPGADANPYLAMAGSLLCGYLGIEEGLARRAEAPANAYTIKPDLPRTLEDALARLDGCEPVRRLLGHRFTNAFLRLKQVELDNFQGVITAWERDHLFGRV</sequence>
<dbReference type="RefSeq" id="WP_239369536.1">
    <property type="nucleotide sequence ID" value="NZ_JAKREW010000032.1"/>
</dbReference>
<evidence type="ECO:0000313" key="6">
    <source>
        <dbReference type="EMBL" id="MCG7508021.1"/>
    </source>
</evidence>
<dbReference type="SUPFAM" id="SSF55931">
    <property type="entry name" value="Glutamine synthetase/guanido kinase"/>
    <property type="match status" value="1"/>
</dbReference>
<comment type="similarity">
    <text evidence="3 4">Belongs to the glutamine synthetase family.</text>
</comment>
<dbReference type="InterPro" id="IPR036651">
    <property type="entry name" value="Gln_synt_N_sf"/>
</dbReference>
<reference evidence="6 7" key="1">
    <citation type="submission" date="2022-02" db="EMBL/GenBank/DDBJ databases">
        <title>Draft genome sequence of Mezorhizobium retamae strain IRAMC:0171 isolated from Retama raetam nodules.</title>
        <authorList>
            <person name="Bengaied R."/>
            <person name="Sbissi I."/>
            <person name="Huber K."/>
            <person name="Ghodbane F."/>
            <person name="Nouioui I."/>
            <person name="Tarhouni M."/>
            <person name="Gtari M."/>
        </authorList>
    </citation>
    <scope>NUCLEOTIDE SEQUENCE [LARGE SCALE GENOMIC DNA]</scope>
    <source>
        <strain evidence="6 7">IRAMC:0171</strain>
    </source>
</reference>
<dbReference type="EMBL" id="JAKREW010000032">
    <property type="protein sequence ID" value="MCG7508021.1"/>
    <property type="molecule type" value="Genomic_DNA"/>
</dbReference>
<evidence type="ECO:0000313" key="7">
    <source>
        <dbReference type="Proteomes" id="UP001201701"/>
    </source>
</evidence>
<dbReference type="SUPFAM" id="SSF54368">
    <property type="entry name" value="Glutamine synthetase, N-terminal domain"/>
    <property type="match status" value="1"/>
</dbReference>
<dbReference type="Pfam" id="PF00120">
    <property type="entry name" value="Gln-synt_C"/>
    <property type="match status" value="1"/>
</dbReference>